<gene>
    <name evidence="1" type="ORF">IMSHALPRED_007983</name>
</gene>
<accession>A0A8H3FYB3</accession>
<dbReference type="OrthoDB" id="5376498at2759"/>
<dbReference type="EMBL" id="CAJPDT010000054">
    <property type="protein sequence ID" value="CAF9929706.1"/>
    <property type="molecule type" value="Genomic_DNA"/>
</dbReference>
<evidence type="ECO:0000313" key="1">
    <source>
        <dbReference type="EMBL" id="CAF9929706.1"/>
    </source>
</evidence>
<keyword evidence="2" id="KW-1185">Reference proteome</keyword>
<proteinExistence type="predicted"/>
<reference evidence="1" key="1">
    <citation type="submission" date="2021-03" db="EMBL/GenBank/DDBJ databases">
        <authorList>
            <person name="Tagirdzhanova G."/>
        </authorList>
    </citation>
    <scope>NUCLEOTIDE SEQUENCE</scope>
</reference>
<comment type="caution">
    <text evidence="1">The sequence shown here is derived from an EMBL/GenBank/DDBJ whole genome shotgun (WGS) entry which is preliminary data.</text>
</comment>
<dbReference type="Proteomes" id="UP000664534">
    <property type="component" value="Unassembled WGS sequence"/>
</dbReference>
<protein>
    <submittedName>
        <fullName evidence="1">Uncharacterized protein</fullName>
    </submittedName>
</protein>
<name>A0A8H3FYB3_9LECA</name>
<sequence>MPPKTTSGVQWTLRFKQHKTTILLFVQQSQSFDSIKRDLLDAIKARKVEDINGNALPSDPEEIEFGVPRDRNDISKGWVALKIPEVEEGDTKGKGVKKGSVLNGSPLGAGLKDGAILAFKFTQGPEEDGMELDDEWDVIMPSYDDDAGSQSQGGV</sequence>
<organism evidence="1 2">
    <name type="scientific">Imshaugia aleurites</name>
    <dbReference type="NCBI Taxonomy" id="172621"/>
    <lineage>
        <taxon>Eukaryota</taxon>
        <taxon>Fungi</taxon>
        <taxon>Dikarya</taxon>
        <taxon>Ascomycota</taxon>
        <taxon>Pezizomycotina</taxon>
        <taxon>Lecanoromycetes</taxon>
        <taxon>OSLEUM clade</taxon>
        <taxon>Lecanoromycetidae</taxon>
        <taxon>Lecanorales</taxon>
        <taxon>Lecanorineae</taxon>
        <taxon>Parmeliaceae</taxon>
        <taxon>Imshaugia</taxon>
    </lineage>
</organism>
<dbReference type="AlphaFoldDB" id="A0A8H3FYB3"/>
<evidence type="ECO:0000313" key="2">
    <source>
        <dbReference type="Proteomes" id="UP000664534"/>
    </source>
</evidence>